<dbReference type="Proteomes" id="UP001307889">
    <property type="component" value="Chromosome 1"/>
</dbReference>
<dbReference type="PANTHER" id="PTHR10075">
    <property type="entry name" value="BASIGIN RELATED"/>
    <property type="match status" value="1"/>
</dbReference>
<evidence type="ECO:0000256" key="1">
    <source>
        <dbReference type="ARBA" id="ARBA00022737"/>
    </source>
</evidence>
<dbReference type="CDD" id="cd00096">
    <property type="entry name" value="Ig"/>
    <property type="match status" value="1"/>
</dbReference>
<feature type="domain" description="Ig-like" evidence="4">
    <location>
        <begin position="103"/>
        <end position="191"/>
    </location>
</feature>
<keyword evidence="3" id="KW-0472">Membrane</keyword>
<evidence type="ECO:0000313" key="6">
    <source>
        <dbReference type="EMBL" id="BES88174.1"/>
    </source>
</evidence>
<dbReference type="InterPro" id="IPR003599">
    <property type="entry name" value="Ig_sub"/>
</dbReference>
<dbReference type="Pfam" id="PF07679">
    <property type="entry name" value="I-set"/>
    <property type="match status" value="1"/>
</dbReference>
<sequence>MGSHMTMNSSGPSTDPWVTPTLMSTGDIAFQLANDLLRRIFSRPRASLPSMHIEERDSYLSLVFESIERDDKGNYTCRGTLNGEAQQLVFKLLVVKPITFGGPLDQQKSISMNANESKAVTVKCEVSGDPHPNVVWQFKGKTLPTDNRYMKIVHGLYINNVSYEDEGIYQCRAFQLTSMSSSMEFRQINLTVNYKPRWIHINSSEQDRLHETAYGYMKGVANITCQAVARPKADYTWTRNNRSLDNLTTNVIQESDRAVLQVQMIDESVLGPYECTANNSLGSIRKVVELHKGDKPSPPIRVSVVSVGLHSAQFHLHAISKDQIIGYRIQYVKRSQKTPIENGDYQDVYTRDGTPYFIGSLEPNTEYSYRVATRNNAGLSDYSPIQVFTSRDVTSSSPGKADISLLIAGFALLALFCPAIIATNERTF</sequence>
<dbReference type="InterPro" id="IPR036116">
    <property type="entry name" value="FN3_sf"/>
</dbReference>
<dbReference type="InterPro" id="IPR036179">
    <property type="entry name" value="Ig-like_dom_sf"/>
</dbReference>
<dbReference type="Gene3D" id="2.60.40.10">
    <property type="entry name" value="Immunoglobulins"/>
    <property type="match status" value="3"/>
</dbReference>
<dbReference type="PROSITE" id="PS50853">
    <property type="entry name" value="FN3"/>
    <property type="match status" value="1"/>
</dbReference>
<keyword evidence="3" id="KW-1133">Transmembrane helix</keyword>
<evidence type="ECO:0000259" key="4">
    <source>
        <dbReference type="PROSITE" id="PS50835"/>
    </source>
</evidence>
<feature type="domain" description="Fibronectin type-III" evidence="5">
    <location>
        <begin position="298"/>
        <end position="393"/>
    </location>
</feature>
<dbReference type="InterPro" id="IPR003598">
    <property type="entry name" value="Ig_sub2"/>
</dbReference>
<evidence type="ECO:0000259" key="5">
    <source>
        <dbReference type="PROSITE" id="PS50853"/>
    </source>
</evidence>
<accession>A0ABN7AA65</accession>
<reference evidence="6 7" key="1">
    <citation type="submission" date="2023-09" db="EMBL/GenBank/DDBJ databases">
        <title>Nesidiocoris tenuis whole genome shotgun sequence.</title>
        <authorList>
            <person name="Shibata T."/>
            <person name="Shimoda M."/>
            <person name="Kobayashi T."/>
            <person name="Uehara T."/>
        </authorList>
    </citation>
    <scope>NUCLEOTIDE SEQUENCE [LARGE SCALE GENOMIC DNA]</scope>
    <source>
        <strain evidence="6 7">Japan</strain>
    </source>
</reference>
<evidence type="ECO:0000256" key="2">
    <source>
        <dbReference type="ARBA" id="ARBA00023319"/>
    </source>
</evidence>
<feature type="domain" description="Ig-like" evidence="4">
    <location>
        <begin position="196"/>
        <end position="291"/>
    </location>
</feature>
<dbReference type="EMBL" id="AP028909">
    <property type="protein sequence ID" value="BES88174.1"/>
    <property type="molecule type" value="Genomic_DNA"/>
</dbReference>
<evidence type="ECO:0000256" key="3">
    <source>
        <dbReference type="SAM" id="Phobius"/>
    </source>
</evidence>
<keyword evidence="1" id="KW-0677">Repeat</keyword>
<dbReference type="InterPro" id="IPR013783">
    <property type="entry name" value="Ig-like_fold"/>
</dbReference>
<keyword evidence="7" id="KW-1185">Reference proteome</keyword>
<dbReference type="SMART" id="SM00060">
    <property type="entry name" value="FN3"/>
    <property type="match status" value="1"/>
</dbReference>
<gene>
    <name evidence="6" type="ORF">NTJ_00980</name>
</gene>
<feature type="transmembrane region" description="Helical" evidence="3">
    <location>
        <begin position="403"/>
        <end position="422"/>
    </location>
</feature>
<dbReference type="SMART" id="SM00408">
    <property type="entry name" value="IGc2"/>
    <property type="match status" value="2"/>
</dbReference>
<keyword evidence="2" id="KW-0393">Immunoglobulin domain</keyword>
<name>A0ABN7AA65_9HEMI</name>
<evidence type="ECO:0000313" key="7">
    <source>
        <dbReference type="Proteomes" id="UP001307889"/>
    </source>
</evidence>
<dbReference type="CDD" id="cd00063">
    <property type="entry name" value="FN3"/>
    <property type="match status" value="1"/>
</dbReference>
<proteinExistence type="predicted"/>
<protein>
    <submittedName>
        <fullName evidence="6">Immunoglobulin domain</fullName>
    </submittedName>
</protein>
<dbReference type="InterPro" id="IPR013098">
    <property type="entry name" value="Ig_I-set"/>
</dbReference>
<organism evidence="6 7">
    <name type="scientific">Nesidiocoris tenuis</name>
    <dbReference type="NCBI Taxonomy" id="355587"/>
    <lineage>
        <taxon>Eukaryota</taxon>
        <taxon>Metazoa</taxon>
        <taxon>Ecdysozoa</taxon>
        <taxon>Arthropoda</taxon>
        <taxon>Hexapoda</taxon>
        <taxon>Insecta</taxon>
        <taxon>Pterygota</taxon>
        <taxon>Neoptera</taxon>
        <taxon>Paraneoptera</taxon>
        <taxon>Hemiptera</taxon>
        <taxon>Heteroptera</taxon>
        <taxon>Panheteroptera</taxon>
        <taxon>Cimicomorpha</taxon>
        <taxon>Miridae</taxon>
        <taxon>Dicyphina</taxon>
        <taxon>Nesidiocoris</taxon>
    </lineage>
</organism>
<dbReference type="PROSITE" id="PS50835">
    <property type="entry name" value="IG_LIKE"/>
    <property type="match status" value="2"/>
</dbReference>
<dbReference type="PANTHER" id="PTHR10075:SF100">
    <property type="entry name" value="FASCICLIN-2"/>
    <property type="match status" value="1"/>
</dbReference>
<dbReference type="SMART" id="SM00409">
    <property type="entry name" value="IG"/>
    <property type="match status" value="3"/>
</dbReference>
<dbReference type="SUPFAM" id="SSF49265">
    <property type="entry name" value="Fibronectin type III"/>
    <property type="match status" value="1"/>
</dbReference>
<keyword evidence="3" id="KW-0812">Transmembrane</keyword>
<dbReference type="InterPro" id="IPR003961">
    <property type="entry name" value="FN3_dom"/>
</dbReference>
<dbReference type="Pfam" id="PF13927">
    <property type="entry name" value="Ig_3"/>
    <property type="match status" value="1"/>
</dbReference>
<dbReference type="InterPro" id="IPR007110">
    <property type="entry name" value="Ig-like_dom"/>
</dbReference>
<dbReference type="Pfam" id="PF00041">
    <property type="entry name" value="fn3"/>
    <property type="match status" value="1"/>
</dbReference>
<dbReference type="SUPFAM" id="SSF48726">
    <property type="entry name" value="Immunoglobulin"/>
    <property type="match status" value="2"/>
</dbReference>